<dbReference type="InterPro" id="IPR036612">
    <property type="entry name" value="KH_dom_type_1_sf"/>
</dbReference>
<organism evidence="10 11">
    <name type="scientific">Tetraparma gracilis</name>
    <dbReference type="NCBI Taxonomy" id="2962635"/>
    <lineage>
        <taxon>Eukaryota</taxon>
        <taxon>Sar</taxon>
        <taxon>Stramenopiles</taxon>
        <taxon>Ochrophyta</taxon>
        <taxon>Bolidophyceae</taxon>
        <taxon>Parmales</taxon>
        <taxon>Triparmaceae</taxon>
        <taxon>Tetraparma</taxon>
    </lineage>
</organism>
<feature type="compositionally biased region" description="Basic and acidic residues" evidence="8">
    <location>
        <begin position="848"/>
        <end position="884"/>
    </location>
</feature>
<keyword evidence="5 7" id="KW-0694">RNA-binding</keyword>
<dbReference type="InterPro" id="IPR015847">
    <property type="entry name" value="ExoRNase_PH_dom2"/>
</dbReference>
<dbReference type="InterPro" id="IPR001247">
    <property type="entry name" value="ExoRNase_PH_dom1"/>
</dbReference>
<dbReference type="InterPro" id="IPR003029">
    <property type="entry name" value="S1_domain"/>
</dbReference>
<evidence type="ECO:0000313" key="10">
    <source>
        <dbReference type="EMBL" id="GMI29446.1"/>
    </source>
</evidence>
<dbReference type="EC" id="2.7.7.8" evidence="2"/>
<protein>
    <recommendedName>
        <fullName evidence="2">polyribonucleotide nucleotidyltransferase</fullName>
        <ecNumber evidence="2">2.7.7.8</ecNumber>
    </recommendedName>
    <alternativeName>
        <fullName evidence="6">Polynucleotide phosphorylase 1</fullName>
    </alternativeName>
</protein>
<comment type="similarity">
    <text evidence="1">Belongs to the polyribonucleotide nucleotidyltransferase family.</text>
</comment>
<dbReference type="PROSITE" id="PS50126">
    <property type="entry name" value="S1"/>
    <property type="match status" value="1"/>
</dbReference>
<dbReference type="InterPro" id="IPR020568">
    <property type="entry name" value="Ribosomal_Su5_D2-typ_SF"/>
</dbReference>
<dbReference type="PROSITE" id="PS50084">
    <property type="entry name" value="KH_TYPE_1"/>
    <property type="match status" value="1"/>
</dbReference>
<evidence type="ECO:0000256" key="1">
    <source>
        <dbReference type="ARBA" id="ARBA00007404"/>
    </source>
</evidence>
<dbReference type="InterPro" id="IPR012340">
    <property type="entry name" value="NA-bd_OB-fold"/>
</dbReference>
<dbReference type="InterPro" id="IPR012162">
    <property type="entry name" value="PNPase"/>
</dbReference>
<dbReference type="CDD" id="cd02393">
    <property type="entry name" value="KH-I_PNPase"/>
    <property type="match status" value="1"/>
</dbReference>
<dbReference type="SUPFAM" id="SSF50249">
    <property type="entry name" value="Nucleic acid-binding proteins"/>
    <property type="match status" value="1"/>
</dbReference>
<evidence type="ECO:0000256" key="4">
    <source>
        <dbReference type="ARBA" id="ARBA00022695"/>
    </source>
</evidence>
<dbReference type="Pfam" id="PF00575">
    <property type="entry name" value="S1"/>
    <property type="match status" value="1"/>
</dbReference>
<dbReference type="Gene3D" id="2.40.50.140">
    <property type="entry name" value="Nucleic acid-binding proteins"/>
    <property type="match status" value="1"/>
</dbReference>
<evidence type="ECO:0000256" key="3">
    <source>
        <dbReference type="ARBA" id="ARBA00022679"/>
    </source>
</evidence>
<dbReference type="SUPFAM" id="SSF54211">
    <property type="entry name" value="Ribosomal protein S5 domain 2-like"/>
    <property type="match status" value="2"/>
</dbReference>
<dbReference type="SMART" id="SM00322">
    <property type="entry name" value="KH"/>
    <property type="match status" value="1"/>
</dbReference>
<dbReference type="InterPro" id="IPR027408">
    <property type="entry name" value="PNPase/RNase_PH_dom_sf"/>
</dbReference>
<dbReference type="InterPro" id="IPR036345">
    <property type="entry name" value="ExoRNase_PH_dom2_sf"/>
</dbReference>
<evidence type="ECO:0000256" key="8">
    <source>
        <dbReference type="SAM" id="MobiDB-lite"/>
    </source>
</evidence>
<comment type="caution">
    <text evidence="10">The sequence shown here is derived from an EMBL/GenBank/DDBJ whole genome shotgun (WGS) entry which is preliminary data.</text>
</comment>
<dbReference type="EMBL" id="BRYB01001602">
    <property type="protein sequence ID" value="GMI29446.1"/>
    <property type="molecule type" value="Genomic_DNA"/>
</dbReference>
<evidence type="ECO:0000259" key="9">
    <source>
        <dbReference type="PROSITE" id="PS50126"/>
    </source>
</evidence>
<dbReference type="Pfam" id="PF01138">
    <property type="entry name" value="RNase_PH"/>
    <property type="match status" value="1"/>
</dbReference>
<proteinExistence type="inferred from homology"/>
<keyword evidence="11" id="KW-1185">Reference proteome</keyword>
<dbReference type="Gene3D" id="3.30.1370.10">
    <property type="entry name" value="K Homology domain, type 1"/>
    <property type="match status" value="1"/>
</dbReference>
<feature type="domain" description="S1 motif" evidence="9">
    <location>
        <begin position="750"/>
        <end position="828"/>
    </location>
</feature>
<accession>A0ABQ6MMU6</accession>
<feature type="non-terminal residue" evidence="10">
    <location>
        <position position="899"/>
    </location>
</feature>
<dbReference type="SUPFAM" id="SSF55666">
    <property type="entry name" value="Ribonuclease PH domain 2-like"/>
    <property type="match status" value="2"/>
</dbReference>
<reference evidence="10 11" key="1">
    <citation type="journal article" date="2023" name="Commun. Biol.">
        <title>Genome analysis of Parmales, the sister group of diatoms, reveals the evolutionary specialization of diatoms from phago-mixotrophs to photoautotrophs.</title>
        <authorList>
            <person name="Ban H."/>
            <person name="Sato S."/>
            <person name="Yoshikawa S."/>
            <person name="Yamada K."/>
            <person name="Nakamura Y."/>
            <person name="Ichinomiya M."/>
            <person name="Sato N."/>
            <person name="Blanc-Mathieu R."/>
            <person name="Endo H."/>
            <person name="Kuwata A."/>
            <person name="Ogata H."/>
        </authorList>
    </citation>
    <scope>NUCLEOTIDE SEQUENCE [LARGE SCALE GENOMIC DNA]</scope>
</reference>
<dbReference type="Pfam" id="PF03725">
    <property type="entry name" value="RNase_PH_C"/>
    <property type="match status" value="1"/>
</dbReference>
<dbReference type="PROSITE" id="PS51257">
    <property type="entry name" value="PROKAR_LIPOPROTEIN"/>
    <property type="match status" value="1"/>
</dbReference>
<dbReference type="PANTHER" id="PTHR11252">
    <property type="entry name" value="POLYRIBONUCLEOTIDE NUCLEOTIDYLTRANSFERASE"/>
    <property type="match status" value="1"/>
</dbReference>
<dbReference type="SUPFAM" id="SSF54791">
    <property type="entry name" value="Eukaryotic type KH-domain (KH-domain type I)"/>
    <property type="match status" value="1"/>
</dbReference>
<dbReference type="InterPro" id="IPR004087">
    <property type="entry name" value="KH_dom"/>
</dbReference>
<keyword evidence="4" id="KW-0548">Nucleotidyltransferase</keyword>
<gene>
    <name evidence="10" type="ORF">TeGR_g13435</name>
</gene>
<evidence type="ECO:0000256" key="7">
    <source>
        <dbReference type="PROSITE-ProRule" id="PRU00117"/>
    </source>
</evidence>
<feature type="region of interest" description="Disordered" evidence="8">
    <location>
        <begin position="848"/>
        <end position="899"/>
    </location>
</feature>
<evidence type="ECO:0000313" key="11">
    <source>
        <dbReference type="Proteomes" id="UP001165060"/>
    </source>
</evidence>
<evidence type="ECO:0000256" key="6">
    <source>
        <dbReference type="ARBA" id="ARBA00031451"/>
    </source>
</evidence>
<dbReference type="Gene3D" id="3.30.230.70">
    <property type="entry name" value="GHMP Kinase, N-terminal domain"/>
    <property type="match status" value="3"/>
</dbReference>
<dbReference type="PANTHER" id="PTHR11252:SF0">
    <property type="entry name" value="POLYRIBONUCLEOTIDE NUCLEOTIDYLTRANSFERASE 1, MITOCHONDRIAL"/>
    <property type="match status" value="1"/>
</dbReference>
<evidence type="ECO:0000256" key="5">
    <source>
        <dbReference type="ARBA" id="ARBA00022884"/>
    </source>
</evidence>
<evidence type="ECO:0000256" key="2">
    <source>
        <dbReference type="ARBA" id="ARBA00012416"/>
    </source>
</evidence>
<dbReference type="SMART" id="SM00316">
    <property type="entry name" value="S1"/>
    <property type="match status" value="1"/>
</dbReference>
<name>A0ABQ6MMU6_9STRA</name>
<keyword evidence="3" id="KW-0808">Transferase</keyword>
<sequence length="899" mass="95259">MLSPLRLLRLPSHLQSHPTARRFLSSPSSVSSCLASSWEVASFDALPWTAPSPPPALHIGRGPLAPLAAGSYFGVSGDTTVHCALVLSAPDPSSLPAGAAQAPPHSGSMVPLMVSHRSRYSASGLIPSNAQRSDSGPPSSADVLLTRIIDRAIRPLVPPTDMDVELTTSTLACSRLPSARGGDQGVLALNTAAKALAAAGMLAEPLAAVSLCIGEGGRVTLDPSRAEVAAARAHLLYAGTPSGTVMMEFASNADSGEGGVGVGEEEVKDMLRRAHEACGEVWGVVKVEGGEPLDNSGDEVYGRVEEKFLEEAVKLFGREETLGKEERGQAEGKLGAEIEEFLGEEDGMWKEMVTERLYAEGMRRAAFAGGRSDGRGAGDVREVTANAPALPPSVHGSALFGRGETQVLATVTLGPPGDGQGIRDPYTTMKVPEQLQVDDELPVGSIRAIGSSKYLEDELTARKTLADSALTGTGGAFDTSEAKRAYLQYDFPGYATGELSKPGASRRSVGHGMLAEKAVLPSIPNAADFPYCIRMTSEVMSSNGSSSMASVCGASLALLDAGVPVKKMIAGVSVGLVMNEEKDEHRLLLDITGTEDHYGDMDFKIAGSDEGITAMQLDVKRVVPLDVILEALDTGREGRVSIMESMTEGLTYEKSSASGGELWRRNGVKSTAPRVEVVRFDANRKKDLIGPGGAVLRQLEERYGVILDMTQEGQCLIYSEVEQMFEAGSGRGVKEARNAIMELVADVEAGTVYQGTVLEIKDFGAVVEIMRNKEGLLHVSELTNDRALLKNPKGNIGIMESLMCVGQKVDFLCKGVDMVRGHIRLSRKALVDGDSDEELATSKKYAEKVGADSAMKERRHTVNKEMAGERIRERRAKVKTEKKAAAAGGKRGGKGGKKG</sequence>
<dbReference type="Proteomes" id="UP001165060">
    <property type="component" value="Unassembled WGS sequence"/>
</dbReference>